<dbReference type="GO" id="GO:0008795">
    <property type="term" value="F:NAD+ synthase activity"/>
    <property type="evidence" value="ECO:0007669"/>
    <property type="project" value="UniProtKB-UniRule"/>
</dbReference>
<feature type="binding site" evidence="7">
    <location>
        <position position="524"/>
    </location>
    <ligand>
        <name>deamido-NAD(+)</name>
        <dbReference type="ChEBI" id="CHEBI:58437"/>
        <note>ligand shared between two neighboring subunits</note>
    </ligand>
</feature>
<feature type="active site" description="Nucleophile; for glutaminase activity" evidence="7">
    <location>
        <position position="161"/>
    </location>
</feature>
<feature type="binding site" evidence="7">
    <location>
        <begin position="302"/>
        <end position="309"/>
    </location>
    <ligand>
        <name>ATP</name>
        <dbReference type="ChEBI" id="CHEBI:30616"/>
    </ligand>
</feature>
<dbReference type="InterPro" id="IPR036526">
    <property type="entry name" value="C-N_Hydrolase_sf"/>
</dbReference>
<dbReference type="GO" id="GO:0005524">
    <property type="term" value="F:ATP binding"/>
    <property type="evidence" value="ECO:0007669"/>
    <property type="project" value="UniProtKB-UniRule"/>
</dbReference>
<feature type="active site" description="Proton acceptor" evidence="9">
    <location>
        <position position="58"/>
    </location>
</feature>
<comment type="similarity">
    <text evidence="2 7 8">In the C-terminal section; belongs to the NAD synthetase family.</text>
</comment>
<dbReference type="Gene3D" id="3.60.110.10">
    <property type="entry name" value="Carbon-nitrogen hydrolase"/>
    <property type="match status" value="1"/>
</dbReference>
<dbReference type="PANTHER" id="PTHR23090:SF9">
    <property type="entry name" value="GLUTAMINE-DEPENDENT NAD(+) SYNTHETASE"/>
    <property type="match status" value="1"/>
</dbReference>
<dbReference type="CDD" id="cd07570">
    <property type="entry name" value="GAT_Gln-NAD-synth"/>
    <property type="match status" value="1"/>
</dbReference>
<feature type="active site" description="Proton acceptor; for glutaminase activity" evidence="7">
    <location>
        <position position="58"/>
    </location>
</feature>
<feature type="binding site" evidence="7">
    <location>
        <position position="131"/>
    </location>
    <ligand>
        <name>L-glutamine</name>
        <dbReference type="ChEBI" id="CHEBI:58359"/>
    </ligand>
</feature>
<dbReference type="NCBIfam" id="NF010588">
    <property type="entry name" value="PRK13981.1"/>
    <property type="match status" value="1"/>
</dbReference>
<dbReference type="GO" id="GO:0004359">
    <property type="term" value="F:glutaminase activity"/>
    <property type="evidence" value="ECO:0007669"/>
    <property type="project" value="InterPro"/>
</dbReference>
<proteinExistence type="inferred from homology"/>
<dbReference type="FunFam" id="3.40.50.620:FF:000106">
    <property type="entry name" value="Glutamine-dependent NAD(+) synthetase"/>
    <property type="match status" value="1"/>
</dbReference>
<dbReference type="PANTHER" id="PTHR23090">
    <property type="entry name" value="NH 3 /GLUTAMINE-DEPENDENT NAD + SYNTHETASE"/>
    <property type="match status" value="1"/>
</dbReference>
<dbReference type="GO" id="GO:0009435">
    <property type="term" value="P:NAD+ biosynthetic process"/>
    <property type="evidence" value="ECO:0007669"/>
    <property type="project" value="UniProtKB-UniRule"/>
</dbReference>
<dbReference type="AlphaFoldDB" id="A0A540VMV9"/>
<dbReference type="InterPro" id="IPR014729">
    <property type="entry name" value="Rossmann-like_a/b/a_fold"/>
</dbReference>
<evidence type="ECO:0000259" key="11">
    <source>
        <dbReference type="PROSITE" id="PS50263"/>
    </source>
</evidence>
<keyword evidence="4 7" id="KW-0547">Nucleotide-binding</keyword>
<evidence type="ECO:0000256" key="2">
    <source>
        <dbReference type="ARBA" id="ARBA00007145"/>
    </source>
</evidence>
<keyword evidence="5 7" id="KW-0067">ATP-binding</keyword>
<dbReference type="Gene3D" id="3.40.50.620">
    <property type="entry name" value="HUPs"/>
    <property type="match status" value="1"/>
</dbReference>
<comment type="pathway">
    <text evidence="1 7 8">Cofactor biosynthesis; NAD(+) biosynthesis; NAD(+) from deamido-NAD(+) (L-Gln route): step 1/1.</text>
</comment>
<keyword evidence="6 7" id="KW-0520">NAD</keyword>
<feature type="binding site" evidence="7">
    <location>
        <position position="409"/>
    </location>
    <ligand>
        <name>ATP</name>
        <dbReference type="ChEBI" id="CHEBI:30616"/>
    </ligand>
</feature>
<dbReference type="SUPFAM" id="SSF52402">
    <property type="entry name" value="Adenine nucleotide alpha hydrolases-like"/>
    <property type="match status" value="1"/>
</dbReference>
<protein>
    <recommendedName>
        <fullName evidence="7 8">Glutamine-dependent NAD(+) synthetase</fullName>
        <ecNumber evidence="7 8">6.3.5.1</ecNumber>
    </recommendedName>
    <alternativeName>
        <fullName evidence="7 8">NAD(+) synthase [glutamine-hydrolyzing]</fullName>
    </alternativeName>
</protein>
<dbReference type="CDD" id="cd00553">
    <property type="entry name" value="NAD_synthase"/>
    <property type="match status" value="1"/>
</dbReference>
<dbReference type="InterPro" id="IPR003010">
    <property type="entry name" value="C-N_Hydrolase"/>
</dbReference>
<feature type="binding site" evidence="7">
    <location>
        <position position="414"/>
    </location>
    <ligand>
        <name>deamido-NAD(+)</name>
        <dbReference type="ChEBI" id="CHEBI:58437"/>
        <note>ligand shared between two neighboring subunits</note>
    </ligand>
</feature>
<dbReference type="HAMAP" id="MF_02090">
    <property type="entry name" value="NadE_glutamine_dep"/>
    <property type="match status" value="1"/>
</dbReference>
<dbReference type="GO" id="GO:0000257">
    <property type="term" value="F:nitrilase activity"/>
    <property type="evidence" value="ECO:0007669"/>
    <property type="project" value="UniProtKB-ARBA"/>
</dbReference>
<evidence type="ECO:0000256" key="4">
    <source>
        <dbReference type="ARBA" id="ARBA00022741"/>
    </source>
</evidence>
<feature type="binding site" evidence="7">
    <location>
        <position position="193"/>
    </location>
    <ligand>
        <name>L-glutamine</name>
        <dbReference type="ChEBI" id="CHEBI:58359"/>
    </ligand>
</feature>
<dbReference type="NCBIfam" id="TIGR00552">
    <property type="entry name" value="nadE"/>
    <property type="match status" value="1"/>
</dbReference>
<name>A0A540VMV9_9GAMM</name>
<organism evidence="12 13">
    <name type="scientific">Spiribacter salinus</name>
    <dbReference type="NCBI Taxonomy" id="1335746"/>
    <lineage>
        <taxon>Bacteria</taxon>
        <taxon>Pseudomonadati</taxon>
        <taxon>Pseudomonadota</taxon>
        <taxon>Gammaproteobacteria</taxon>
        <taxon>Chromatiales</taxon>
        <taxon>Ectothiorhodospiraceae</taxon>
        <taxon>Spiribacter</taxon>
    </lineage>
</organism>
<comment type="function">
    <text evidence="7">Catalyzes the ATP-dependent amidation of deamido-NAD to form NAD. Uses L-glutamine as a nitrogen source.</text>
</comment>
<comment type="catalytic activity">
    <reaction evidence="7 8">
        <text>deamido-NAD(+) + L-glutamine + ATP + H2O = L-glutamate + AMP + diphosphate + NAD(+) + H(+)</text>
        <dbReference type="Rhea" id="RHEA:24384"/>
        <dbReference type="ChEBI" id="CHEBI:15377"/>
        <dbReference type="ChEBI" id="CHEBI:15378"/>
        <dbReference type="ChEBI" id="CHEBI:29985"/>
        <dbReference type="ChEBI" id="CHEBI:30616"/>
        <dbReference type="ChEBI" id="CHEBI:33019"/>
        <dbReference type="ChEBI" id="CHEBI:57540"/>
        <dbReference type="ChEBI" id="CHEBI:58359"/>
        <dbReference type="ChEBI" id="CHEBI:58437"/>
        <dbReference type="ChEBI" id="CHEBI:456215"/>
        <dbReference type="EC" id="6.3.5.1"/>
    </reaction>
</comment>
<dbReference type="EMBL" id="VIFK01000281">
    <property type="protein sequence ID" value="TQE98100.1"/>
    <property type="molecule type" value="Genomic_DNA"/>
</dbReference>
<dbReference type="GO" id="GO:0003952">
    <property type="term" value="F:NAD+ synthase (glutamine-hydrolyzing) activity"/>
    <property type="evidence" value="ECO:0007669"/>
    <property type="project" value="UniProtKB-UniRule"/>
</dbReference>
<evidence type="ECO:0000256" key="1">
    <source>
        <dbReference type="ARBA" id="ARBA00005188"/>
    </source>
</evidence>
<dbReference type="STRING" id="1260251.SPISAL_01920"/>
<evidence type="ECO:0000256" key="10">
    <source>
        <dbReference type="RuleBase" id="RU003811"/>
    </source>
</evidence>
<feature type="binding site" evidence="7">
    <location>
        <position position="385"/>
    </location>
    <ligand>
        <name>deamido-NAD(+)</name>
        <dbReference type="ChEBI" id="CHEBI:58437"/>
        <note>ligand shared between two neighboring subunits</note>
    </ligand>
</feature>
<comment type="caution">
    <text evidence="12">The sequence shown here is derived from an EMBL/GenBank/DDBJ whole genome shotgun (WGS) entry which is preliminary data.</text>
</comment>
<evidence type="ECO:0000256" key="5">
    <source>
        <dbReference type="ARBA" id="ARBA00022840"/>
    </source>
</evidence>
<evidence type="ECO:0000256" key="3">
    <source>
        <dbReference type="ARBA" id="ARBA00022598"/>
    </source>
</evidence>
<dbReference type="UniPathway" id="UPA00253">
    <property type="reaction ID" value="UER00334"/>
</dbReference>
<keyword evidence="3 7" id="KW-0436">Ligase</keyword>
<evidence type="ECO:0000256" key="6">
    <source>
        <dbReference type="ARBA" id="ARBA00023027"/>
    </source>
</evidence>
<reference evidence="12 13" key="1">
    <citation type="submission" date="2019-06" db="EMBL/GenBank/DDBJ databases">
        <title>Metagenome assembled Genome of Spiribacter salinus SL48-SHIP from the microbial mat of Salt Lake 48 (Novosibirsk region, Russia).</title>
        <authorList>
            <person name="Shipova A."/>
            <person name="Rozanov A.S."/>
            <person name="Bryanskaya A.V."/>
            <person name="Peltek S.E."/>
        </authorList>
    </citation>
    <scope>NUCLEOTIDE SEQUENCE [LARGE SCALE GENOMIC DNA]</scope>
    <source>
        <strain evidence="12">SL48-SHIP-2</strain>
    </source>
</reference>
<dbReference type="Pfam" id="PF02540">
    <property type="entry name" value="NAD_synthase"/>
    <property type="match status" value="1"/>
</dbReference>
<accession>A0A540VMV9</accession>
<feature type="binding site" evidence="7">
    <location>
        <position position="187"/>
    </location>
    <ligand>
        <name>L-glutamine</name>
        <dbReference type="ChEBI" id="CHEBI:58359"/>
    </ligand>
</feature>
<dbReference type="PROSITE" id="PS50263">
    <property type="entry name" value="CN_HYDROLASE"/>
    <property type="match status" value="1"/>
</dbReference>
<dbReference type="EC" id="6.3.5.1" evidence="7 8"/>
<dbReference type="Proteomes" id="UP000315400">
    <property type="component" value="Unassembled WGS sequence"/>
</dbReference>
<comment type="caution">
    <text evidence="7">Lacks conserved residue(s) required for the propagation of feature annotation.</text>
</comment>
<evidence type="ECO:0000313" key="13">
    <source>
        <dbReference type="Proteomes" id="UP000315400"/>
    </source>
</evidence>
<dbReference type="InterPro" id="IPR022310">
    <property type="entry name" value="NAD/GMP_synthase"/>
</dbReference>
<dbReference type="InterPro" id="IPR000132">
    <property type="entry name" value="Nitrilase/CN_hydratase_CS"/>
</dbReference>
<comment type="similarity">
    <text evidence="10">Belongs to the NAD synthetase family.</text>
</comment>
<dbReference type="PIRSF" id="PIRSF006630">
    <property type="entry name" value="NADS_GAT"/>
    <property type="match status" value="1"/>
</dbReference>
<gene>
    <name evidence="7" type="primary">nadE</name>
    <name evidence="12" type="ORF">FKY71_15610</name>
</gene>
<dbReference type="InterPro" id="IPR014445">
    <property type="entry name" value="Gln-dep_NAD_synthase"/>
</dbReference>
<evidence type="ECO:0000256" key="7">
    <source>
        <dbReference type="HAMAP-Rule" id="MF_02090"/>
    </source>
</evidence>
<feature type="active site" description="For glutaminase activity" evidence="7">
    <location>
        <position position="125"/>
    </location>
</feature>
<evidence type="ECO:0000313" key="12">
    <source>
        <dbReference type="EMBL" id="TQE98100.1"/>
    </source>
</evidence>
<dbReference type="Pfam" id="PF00795">
    <property type="entry name" value="CN_hydrolase"/>
    <property type="match status" value="1"/>
</dbReference>
<evidence type="ECO:0000256" key="9">
    <source>
        <dbReference type="PROSITE-ProRule" id="PRU10139"/>
    </source>
</evidence>
<sequence length="556" mass="60243">MPAPAFGRHPSPMSDRLRFAMAQLNLLVGDVSGNTDSVVTAAHEARDQLGAALVCFPELTLTGYPPDDLLLRPDFIEAVEKGIDRIAADTRGITVIVGAPILEQGRLYNAALVIQDGAVIARYAKHELPTYGVFDDLRYFSPGEAACVVDIEGCQVGVTICEDAWHPGPVEAATQAGADLIVNLNASPFDQYKGTARQSVLRERIAESARPILYCNMAGGQDEVVYDGGSCAFDGRGDLMVRAPRFDTGVYPVDVQSIHGAWTPLEGAIDPELSPEAVVYEALVWGVRDYVQKNRFPSVVIGLSGGIDSALVACIAADALGPERVHCLMMPSRYTSEMSHSDAAAIVKALGVRYDIMAIQGMFEAYTHALAPVFDGRPVDVTEENLQSRIRGALLMAVSNKLGGLVLATGNKSEMAVGYATLYGDMVGGFSPLKDIFKTEVYRLARYRNTQGQVIPENVLTRPPSAELAPDQKDSDSLPDYAVLDAILAAYVEEDARIDEIVERGHDRAVIERVVRLLHRNEYKRRQAAPGVKVTTKAFGRDRRYPITSGFGRESG</sequence>
<dbReference type="SUPFAM" id="SSF56317">
    <property type="entry name" value="Carbon-nitrogen hydrolase"/>
    <property type="match status" value="1"/>
</dbReference>
<evidence type="ECO:0000256" key="8">
    <source>
        <dbReference type="PIRNR" id="PIRNR006630"/>
    </source>
</evidence>
<feature type="domain" description="CN hydrolase" evidence="11">
    <location>
        <begin position="17"/>
        <end position="257"/>
    </location>
</feature>
<dbReference type="InterPro" id="IPR003694">
    <property type="entry name" value="NAD_synthase"/>
</dbReference>
<dbReference type="GO" id="GO:0005737">
    <property type="term" value="C:cytoplasm"/>
    <property type="evidence" value="ECO:0007669"/>
    <property type="project" value="InterPro"/>
</dbReference>
<dbReference type="PROSITE" id="PS00920">
    <property type="entry name" value="NITRIL_CHT_1"/>
    <property type="match status" value="1"/>
</dbReference>